<evidence type="ECO:0000256" key="1">
    <source>
        <dbReference type="SAM" id="MobiDB-lite"/>
    </source>
</evidence>
<dbReference type="PANTHER" id="PTHR37984:SF15">
    <property type="entry name" value="INTEGRASE CATALYTIC DOMAIN-CONTAINING PROTEIN"/>
    <property type="match status" value="1"/>
</dbReference>
<dbReference type="PROSITE" id="PS50994">
    <property type="entry name" value="INTEGRASE"/>
    <property type="match status" value="1"/>
</dbReference>
<dbReference type="Proteomes" id="UP000827092">
    <property type="component" value="Unassembled WGS sequence"/>
</dbReference>
<accession>A0AAV6UKI6</accession>
<keyword evidence="4" id="KW-1185">Reference proteome</keyword>
<feature type="domain" description="Integrase catalytic" evidence="2">
    <location>
        <begin position="78"/>
        <end position="238"/>
    </location>
</feature>
<dbReference type="Pfam" id="PF00665">
    <property type="entry name" value="rve"/>
    <property type="match status" value="1"/>
</dbReference>
<evidence type="ECO:0000259" key="2">
    <source>
        <dbReference type="PROSITE" id="PS50994"/>
    </source>
</evidence>
<protein>
    <recommendedName>
        <fullName evidence="2">Integrase catalytic domain-containing protein</fullName>
    </recommendedName>
</protein>
<sequence length="376" mass="42869">MGRHFEVLTDQRSVAFMFDQQHSSKIKNEKIMRWRLELANFKFDIIYRPDDIKTVTKACPSCNQLKPRFCKNEGQLIKATSAFERLNVDFKGPLPTTTKNRYLLTIVDEYSRFPFAFPCSDISTSTVIKVLTNVFSLFGTPAYIHSDRGTSFMSQELKSFLTSLGVAKSRTTAYNPQGNGQVERYNGIVWKTVLLALNSKGLGTERWEETLQPALHSIRSLLCTSTNATPHERMFNHPRRSFNGRSLPTWLTQPGPVLMKNNMRQSKYDPIVQEVLLIEANPDYAYVKLPDGRESSVSIRHLAPLGEPSTRSDMPSHDQEPTTIQQEVCRGQHQESEIDAEPAVDRDSVADFATPSSTMNTRRRQKPSYLKDYITF</sequence>
<dbReference type="InterPro" id="IPR001584">
    <property type="entry name" value="Integrase_cat-core"/>
</dbReference>
<dbReference type="InterPro" id="IPR012337">
    <property type="entry name" value="RNaseH-like_sf"/>
</dbReference>
<evidence type="ECO:0000313" key="3">
    <source>
        <dbReference type="EMBL" id="KAG8183811.1"/>
    </source>
</evidence>
<dbReference type="PANTHER" id="PTHR37984">
    <property type="entry name" value="PROTEIN CBG26694"/>
    <property type="match status" value="1"/>
</dbReference>
<comment type="caution">
    <text evidence="3">The sequence shown here is derived from an EMBL/GenBank/DDBJ whole genome shotgun (WGS) entry which is preliminary data.</text>
</comment>
<evidence type="ECO:0000313" key="4">
    <source>
        <dbReference type="Proteomes" id="UP000827092"/>
    </source>
</evidence>
<dbReference type="SUPFAM" id="SSF53098">
    <property type="entry name" value="Ribonuclease H-like"/>
    <property type="match status" value="1"/>
</dbReference>
<dbReference type="GO" id="GO:0015074">
    <property type="term" value="P:DNA integration"/>
    <property type="evidence" value="ECO:0007669"/>
    <property type="project" value="InterPro"/>
</dbReference>
<organism evidence="3 4">
    <name type="scientific">Oedothorax gibbosus</name>
    <dbReference type="NCBI Taxonomy" id="931172"/>
    <lineage>
        <taxon>Eukaryota</taxon>
        <taxon>Metazoa</taxon>
        <taxon>Ecdysozoa</taxon>
        <taxon>Arthropoda</taxon>
        <taxon>Chelicerata</taxon>
        <taxon>Arachnida</taxon>
        <taxon>Araneae</taxon>
        <taxon>Araneomorphae</taxon>
        <taxon>Entelegynae</taxon>
        <taxon>Araneoidea</taxon>
        <taxon>Linyphiidae</taxon>
        <taxon>Erigoninae</taxon>
        <taxon>Oedothorax</taxon>
    </lineage>
</organism>
<gene>
    <name evidence="3" type="ORF">JTE90_027736</name>
</gene>
<dbReference type="InterPro" id="IPR050951">
    <property type="entry name" value="Retrovirus_Pol_polyprotein"/>
</dbReference>
<reference evidence="3 4" key="1">
    <citation type="journal article" date="2022" name="Nat. Ecol. Evol.">
        <title>A masculinizing supergene underlies an exaggerated male reproductive morph in a spider.</title>
        <authorList>
            <person name="Hendrickx F."/>
            <person name="De Corte Z."/>
            <person name="Sonet G."/>
            <person name="Van Belleghem S.M."/>
            <person name="Kostlbacher S."/>
            <person name="Vangestel C."/>
        </authorList>
    </citation>
    <scope>NUCLEOTIDE SEQUENCE [LARGE SCALE GENOMIC DNA]</scope>
    <source>
        <strain evidence="3">W744_W776</strain>
    </source>
</reference>
<dbReference type="AlphaFoldDB" id="A0AAV6UKI6"/>
<proteinExistence type="predicted"/>
<dbReference type="Gene3D" id="3.30.420.10">
    <property type="entry name" value="Ribonuclease H-like superfamily/Ribonuclease H"/>
    <property type="match status" value="1"/>
</dbReference>
<dbReference type="EMBL" id="JAFNEN010000403">
    <property type="protein sequence ID" value="KAG8183811.1"/>
    <property type="molecule type" value="Genomic_DNA"/>
</dbReference>
<dbReference type="GO" id="GO:0003676">
    <property type="term" value="F:nucleic acid binding"/>
    <property type="evidence" value="ECO:0007669"/>
    <property type="project" value="InterPro"/>
</dbReference>
<feature type="region of interest" description="Disordered" evidence="1">
    <location>
        <begin position="305"/>
        <end position="324"/>
    </location>
</feature>
<dbReference type="InterPro" id="IPR036397">
    <property type="entry name" value="RNaseH_sf"/>
</dbReference>
<name>A0AAV6UKI6_9ARAC</name>